<comment type="caution">
    <text evidence="2">The sequence shown here is derived from an EMBL/GenBank/DDBJ whole genome shotgun (WGS) entry which is preliminary data.</text>
</comment>
<reference evidence="3" key="1">
    <citation type="journal article" date="2015" name="Nat. Genet.">
        <title>The genome and transcriptome of the zoonotic hookworm Ancylostoma ceylanicum identify infection-specific gene families.</title>
        <authorList>
            <person name="Schwarz E.M."/>
            <person name="Hu Y."/>
            <person name="Antoshechkin I."/>
            <person name="Miller M.M."/>
            <person name="Sternberg P.W."/>
            <person name="Aroian R.V."/>
        </authorList>
    </citation>
    <scope>NUCLEOTIDE SEQUENCE</scope>
    <source>
        <strain evidence="3">HY135</strain>
    </source>
</reference>
<accession>A0A016SFZ3</accession>
<keyword evidence="1" id="KW-0732">Signal</keyword>
<sequence>MHVAVLLALALFTVATAHDPGSDFIRSGCNRSCNHALLRVVKNAKRRLAPKRLERCKMEYCEWKCENIKSRTWISIDHECSDICRNLKLSKESRQLRKFREDMLSGSFCEKNILD</sequence>
<dbReference type="AlphaFoldDB" id="A0A016SFZ3"/>
<dbReference type="Proteomes" id="UP000024635">
    <property type="component" value="Unassembled WGS sequence"/>
</dbReference>
<organism evidence="2 3">
    <name type="scientific">Ancylostoma ceylanicum</name>
    <dbReference type="NCBI Taxonomy" id="53326"/>
    <lineage>
        <taxon>Eukaryota</taxon>
        <taxon>Metazoa</taxon>
        <taxon>Ecdysozoa</taxon>
        <taxon>Nematoda</taxon>
        <taxon>Chromadorea</taxon>
        <taxon>Rhabditida</taxon>
        <taxon>Rhabditina</taxon>
        <taxon>Rhabditomorpha</taxon>
        <taxon>Strongyloidea</taxon>
        <taxon>Ancylostomatidae</taxon>
        <taxon>Ancylostomatinae</taxon>
        <taxon>Ancylostoma</taxon>
    </lineage>
</organism>
<evidence type="ECO:0000313" key="2">
    <source>
        <dbReference type="EMBL" id="EYB89219.1"/>
    </source>
</evidence>
<protein>
    <submittedName>
        <fullName evidence="2">Uncharacterized protein</fullName>
    </submittedName>
</protein>
<evidence type="ECO:0000256" key="1">
    <source>
        <dbReference type="SAM" id="SignalP"/>
    </source>
</evidence>
<feature type="signal peptide" evidence="1">
    <location>
        <begin position="1"/>
        <end position="17"/>
    </location>
</feature>
<proteinExistence type="predicted"/>
<name>A0A016SFZ3_9BILA</name>
<keyword evidence="3" id="KW-1185">Reference proteome</keyword>
<dbReference type="EMBL" id="JARK01001570">
    <property type="protein sequence ID" value="EYB89219.1"/>
    <property type="molecule type" value="Genomic_DNA"/>
</dbReference>
<evidence type="ECO:0000313" key="3">
    <source>
        <dbReference type="Proteomes" id="UP000024635"/>
    </source>
</evidence>
<feature type="chain" id="PRO_5001486342" evidence="1">
    <location>
        <begin position="18"/>
        <end position="115"/>
    </location>
</feature>
<gene>
    <name evidence="2" type="primary">Acey_s0234.g3134</name>
    <name evidence="2" type="ORF">Y032_0234g3134</name>
</gene>